<dbReference type="RefSeq" id="WP_163958419.1">
    <property type="nucleotide sequence ID" value="NZ_BAAAES010000009.1"/>
</dbReference>
<dbReference type="Proteomes" id="UP001500238">
    <property type="component" value="Unassembled WGS sequence"/>
</dbReference>
<dbReference type="EMBL" id="BAAAES010000009">
    <property type="protein sequence ID" value="GAA0672491.1"/>
    <property type="molecule type" value="Genomic_DNA"/>
</dbReference>
<name>A0ABN1HY09_9SPHN</name>
<organism evidence="1 2">
    <name type="scientific">Sphingomonas insulae</name>
    <dbReference type="NCBI Taxonomy" id="424800"/>
    <lineage>
        <taxon>Bacteria</taxon>
        <taxon>Pseudomonadati</taxon>
        <taxon>Pseudomonadota</taxon>
        <taxon>Alphaproteobacteria</taxon>
        <taxon>Sphingomonadales</taxon>
        <taxon>Sphingomonadaceae</taxon>
        <taxon>Sphingomonas</taxon>
    </lineage>
</organism>
<sequence length="202" mass="21681">MSASRLSAAAIDWNQRHIALWSALADERRALSGRHALNIARGLDVVVSGMRAALGADQAAEVAPPSAPSVKAQIARLAARLAMCQPGLYPGITNVTGTGPIMDAHCDNLRARIAALRGEPLPAAHTKTHHPAAGRSAAFHDRPAARLVRSSRMTANFDQRCRCIDCLALDREHPRDGWQQRLPLSEPARVECADYGSGEDES</sequence>
<reference evidence="1 2" key="1">
    <citation type="journal article" date="2019" name="Int. J. Syst. Evol. Microbiol.">
        <title>The Global Catalogue of Microorganisms (GCM) 10K type strain sequencing project: providing services to taxonomists for standard genome sequencing and annotation.</title>
        <authorList>
            <consortium name="The Broad Institute Genomics Platform"/>
            <consortium name="The Broad Institute Genome Sequencing Center for Infectious Disease"/>
            <person name="Wu L."/>
            <person name="Ma J."/>
        </authorList>
    </citation>
    <scope>NUCLEOTIDE SEQUENCE [LARGE SCALE GENOMIC DNA]</scope>
    <source>
        <strain evidence="1 2">JCM 14603</strain>
    </source>
</reference>
<evidence type="ECO:0000313" key="2">
    <source>
        <dbReference type="Proteomes" id="UP001500238"/>
    </source>
</evidence>
<accession>A0ABN1HY09</accession>
<proteinExistence type="predicted"/>
<comment type="caution">
    <text evidence="1">The sequence shown here is derived from an EMBL/GenBank/DDBJ whole genome shotgun (WGS) entry which is preliminary data.</text>
</comment>
<gene>
    <name evidence="1" type="ORF">GCM10009102_24720</name>
</gene>
<evidence type="ECO:0008006" key="3">
    <source>
        <dbReference type="Google" id="ProtNLM"/>
    </source>
</evidence>
<protein>
    <recommendedName>
        <fullName evidence="3">DUF222 domain-containing protein</fullName>
    </recommendedName>
</protein>
<keyword evidence="2" id="KW-1185">Reference proteome</keyword>
<evidence type="ECO:0000313" key="1">
    <source>
        <dbReference type="EMBL" id="GAA0672491.1"/>
    </source>
</evidence>